<dbReference type="InterPro" id="IPR036390">
    <property type="entry name" value="WH_DNA-bd_sf"/>
</dbReference>
<dbReference type="CDD" id="cd05466">
    <property type="entry name" value="PBP2_LTTR_substrate"/>
    <property type="match status" value="1"/>
</dbReference>
<dbReference type="AlphaFoldDB" id="A0A1W2BBA5"/>
<comment type="similarity">
    <text evidence="1">Belongs to the LysR transcriptional regulatory family.</text>
</comment>
<evidence type="ECO:0000313" key="7">
    <source>
        <dbReference type="Proteomes" id="UP000192674"/>
    </source>
</evidence>
<keyword evidence="4" id="KW-0804">Transcription</keyword>
<accession>A0A1W2BBA5</accession>
<protein>
    <submittedName>
        <fullName evidence="6">DNA-binding transcriptional regulator, LysR family</fullName>
    </submittedName>
</protein>
<dbReference type="SUPFAM" id="SSF46785">
    <property type="entry name" value="Winged helix' DNA-binding domain"/>
    <property type="match status" value="1"/>
</dbReference>
<dbReference type="GO" id="GO:0003677">
    <property type="term" value="F:DNA binding"/>
    <property type="evidence" value="ECO:0007669"/>
    <property type="project" value="UniProtKB-KW"/>
</dbReference>
<dbReference type="EMBL" id="FWXV01000001">
    <property type="protein sequence ID" value="SMC69668.1"/>
    <property type="molecule type" value="Genomic_DNA"/>
</dbReference>
<dbReference type="GO" id="GO:0003700">
    <property type="term" value="F:DNA-binding transcription factor activity"/>
    <property type="evidence" value="ECO:0007669"/>
    <property type="project" value="InterPro"/>
</dbReference>
<dbReference type="GO" id="GO:0032993">
    <property type="term" value="C:protein-DNA complex"/>
    <property type="evidence" value="ECO:0007669"/>
    <property type="project" value="TreeGrafter"/>
</dbReference>
<sequence>MDYPTLKQLELFLALVNSDGIASAGAKLGMTPSATSHALRALERTLGTTVVDRNASSVELTYAGREILPHVRDVFAGLRLIQATASASAELKTGRLRIGSFGTSSSLTLLPPLLAAFRQRYPGIEVNVSEKTDLEIEQDLIERRVEIGVVTLPKPQFDTLLLGVDDMVAVIPAGHELAGSDPVALTELARHPLIMTYAGSQELVNRMFARAGIQPRVTHELQQIISILEFVALGHGVTIVASLALPDQHEGVVYRRITPRFSRRVGLACLNERRLSPAAAALWEQARSA</sequence>
<keyword evidence="7" id="KW-1185">Reference proteome</keyword>
<dbReference type="PROSITE" id="PS50931">
    <property type="entry name" value="HTH_LYSR"/>
    <property type="match status" value="1"/>
</dbReference>
<keyword evidence="3 6" id="KW-0238">DNA-binding</keyword>
<dbReference type="Pfam" id="PF03466">
    <property type="entry name" value="LysR_substrate"/>
    <property type="match status" value="1"/>
</dbReference>
<organism evidence="6 7">
    <name type="scientific">Kibdelosporangium aridum</name>
    <dbReference type="NCBI Taxonomy" id="2030"/>
    <lineage>
        <taxon>Bacteria</taxon>
        <taxon>Bacillati</taxon>
        <taxon>Actinomycetota</taxon>
        <taxon>Actinomycetes</taxon>
        <taxon>Pseudonocardiales</taxon>
        <taxon>Pseudonocardiaceae</taxon>
        <taxon>Kibdelosporangium</taxon>
    </lineage>
</organism>
<dbReference type="Pfam" id="PF00126">
    <property type="entry name" value="HTH_1"/>
    <property type="match status" value="1"/>
</dbReference>
<dbReference type="PANTHER" id="PTHR30346">
    <property type="entry name" value="TRANSCRIPTIONAL DUAL REGULATOR HCAR-RELATED"/>
    <property type="match status" value="1"/>
</dbReference>
<proteinExistence type="inferred from homology"/>
<gene>
    <name evidence="6" type="ORF">SAMN05661093_01491</name>
</gene>
<dbReference type="InterPro" id="IPR000847">
    <property type="entry name" value="LysR_HTH_N"/>
</dbReference>
<evidence type="ECO:0000313" key="6">
    <source>
        <dbReference type="EMBL" id="SMC69668.1"/>
    </source>
</evidence>
<dbReference type="InterPro" id="IPR036388">
    <property type="entry name" value="WH-like_DNA-bd_sf"/>
</dbReference>
<dbReference type="SUPFAM" id="SSF53850">
    <property type="entry name" value="Periplasmic binding protein-like II"/>
    <property type="match status" value="1"/>
</dbReference>
<dbReference type="PANTHER" id="PTHR30346:SF29">
    <property type="entry name" value="LYSR SUBSTRATE-BINDING"/>
    <property type="match status" value="1"/>
</dbReference>
<evidence type="ECO:0000259" key="5">
    <source>
        <dbReference type="PROSITE" id="PS50931"/>
    </source>
</evidence>
<dbReference type="OrthoDB" id="4512679at2"/>
<dbReference type="Gene3D" id="3.40.190.290">
    <property type="match status" value="1"/>
</dbReference>
<dbReference type="Gene3D" id="1.10.10.10">
    <property type="entry name" value="Winged helix-like DNA-binding domain superfamily/Winged helix DNA-binding domain"/>
    <property type="match status" value="1"/>
</dbReference>
<dbReference type="InterPro" id="IPR005119">
    <property type="entry name" value="LysR_subst-bd"/>
</dbReference>
<dbReference type="RefSeq" id="WP_084425196.1">
    <property type="nucleotide sequence ID" value="NZ_FWXV01000001.1"/>
</dbReference>
<dbReference type="Proteomes" id="UP000192674">
    <property type="component" value="Unassembled WGS sequence"/>
</dbReference>
<evidence type="ECO:0000256" key="2">
    <source>
        <dbReference type="ARBA" id="ARBA00023015"/>
    </source>
</evidence>
<evidence type="ECO:0000256" key="1">
    <source>
        <dbReference type="ARBA" id="ARBA00009437"/>
    </source>
</evidence>
<name>A0A1W2BBA5_KIBAR</name>
<evidence type="ECO:0000256" key="4">
    <source>
        <dbReference type="ARBA" id="ARBA00023163"/>
    </source>
</evidence>
<reference evidence="6 7" key="1">
    <citation type="submission" date="2017-04" db="EMBL/GenBank/DDBJ databases">
        <authorList>
            <person name="Afonso C.L."/>
            <person name="Miller P.J."/>
            <person name="Scott M.A."/>
            <person name="Spackman E."/>
            <person name="Goraichik I."/>
            <person name="Dimitrov K.M."/>
            <person name="Suarez D.L."/>
            <person name="Swayne D.E."/>
        </authorList>
    </citation>
    <scope>NUCLEOTIDE SEQUENCE [LARGE SCALE GENOMIC DNA]</scope>
    <source>
        <strain evidence="6 7">DSM 43828</strain>
    </source>
</reference>
<evidence type="ECO:0000256" key="3">
    <source>
        <dbReference type="ARBA" id="ARBA00023125"/>
    </source>
</evidence>
<keyword evidence="2" id="KW-0805">Transcription regulation</keyword>
<feature type="domain" description="HTH lysR-type" evidence="5">
    <location>
        <begin position="4"/>
        <end position="61"/>
    </location>
</feature>